<proteinExistence type="predicted"/>
<protein>
    <submittedName>
        <fullName evidence="2">Uncharacterized protein</fullName>
    </submittedName>
</protein>
<keyword evidence="1" id="KW-1133">Transmembrane helix</keyword>
<evidence type="ECO:0000313" key="2">
    <source>
        <dbReference type="EMBL" id="EEB32409.1"/>
    </source>
</evidence>
<evidence type="ECO:0000256" key="1">
    <source>
        <dbReference type="SAM" id="Phobius"/>
    </source>
</evidence>
<sequence>MRQIAQGTSSLAAGIFPGISFPLGSMLSCFSGFSEILVDKRTRTGHFALRKILLMELDRCWRS</sequence>
<keyword evidence="1" id="KW-0812">Transmembrane</keyword>
<dbReference type="PROSITE" id="PS51257">
    <property type="entry name" value="PROKAR_LIPOPROTEIN"/>
    <property type="match status" value="1"/>
</dbReference>
<keyword evidence="1" id="KW-0472">Membrane</keyword>
<dbReference type="EMBL" id="ABXU01000077">
    <property type="protein sequence ID" value="EEB32409.1"/>
    <property type="molecule type" value="Genomic_DNA"/>
</dbReference>
<comment type="caution">
    <text evidence="2">The sequence shown here is derived from an EMBL/GenBank/DDBJ whole genome shotgun (WGS) entry which is preliminary data.</text>
</comment>
<gene>
    <name evidence="2" type="ORF">DESPIG_02705</name>
</gene>
<dbReference type="AlphaFoldDB" id="B6WX79"/>
<name>B6WX79_9BACT</name>
<feature type="transmembrane region" description="Helical" evidence="1">
    <location>
        <begin position="12"/>
        <end position="33"/>
    </location>
</feature>
<accession>B6WX79</accession>
<reference evidence="2 3" key="2">
    <citation type="submission" date="2008-10" db="EMBL/GenBank/DDBJ databases">
        <authorList>
            <person name="Fulton L."/>
            <person name="Clifton S."/>
            <person name="Fulton B."/>
            <person name="Xu J."/>
            <person name="Minx P."/>
            <person name="Pepin K.H."/>
            <person name="Johnson M."/>
            <person name="Bhonagiri V."/>
            <person name="Nash W.E."/>
            <person name="Mardis E.R."/>
            <person name="Wilson R.K."/>
        </authorList>
    </citation>
    <scope>NUCLEOTIDE SEQUENCE [LARGE SCALE GENOMIC DNA]</scope>
    <source>
        <strain evidence="2 3">ATCC 29098</strain>
    </source>
</reference>
<organism evidence="2 3">
    <name type="scientific">Desulfovibrio piger ATCC 29098</name>
    <dbReference type="NCBI Taxonomy" id="411464"/>
    <lineage>
        <taxon>Bacteria</taxon>
        <taxon>Pseudomonadati</taxon>
        <taxon>Thermodesulfobacteriota</taxon>
        <taxon>Desulfovibrionia</taxon>
        <taxon>Desulfovibrionales</taxon>
        <taxon>Desulfovibrionaceae</taxon>
        <taxon>Desulfovibrio</taxon>
    </lineage>
</organism>
<evidence type="ECO:0000313" key="3">
    <source>
        <dbReference type="Proteomes" id="UP000003676"/>
    </source>
</evidence>
<reference evidence="2 3" key="1">
    <citation type="submission" date="2008-10" db="EMBL/GenBank/DDBJ databases">
        <title>Draft genome sequence of Desulvovibrio piger (ATCC 29098).</title>
        <authorList>
            <person name="Sudarsanam P."/>
            <person name="Ley R."/>
            <person name="Guruge J."/>
            <person name="Turnbaugh P.J."/>
            <person name="Mahowald M."/>
            <person name="Liep D."/>
            <person name="Gordon J."/>
        </authorList>
    </citation>
    <scope>NUCLEOTIDE SEQUENCE [LARGE SCALE GENOMIC DNA]</scope>
    <source>
        <strain evidence="2 3">ATCC 29098</strain>
    </source>
</reference>
<dbReference type="HOGENOM" id="CLU_2878553_0_0_7"/>
<dbReference type="Proteomes" id="UP000003676">
    <property type="component" value="Unassembled WGS sequence"/>
</dbReference>